<gene>
    <name evidence="5" type="ORF">G6045_37500</name>
</gene>
<dbReference type="GO" id="GO:0016787">
    <property type="term" value="F:hydrolase activity"/>
    <property type="evidence" value="ECO:0007669"/>
    <property type="project" value="UniProtKB-KW"/>
</dbReference>
<feature type="compositionally biased region" description="Low complexity" evidence="3">
    <location>
        <begin position="250"/>
        <end position="261"/>
    </location>
</feature>
<keyword evidence="2" id="KW-0378">Hydrolase</keyword>
<dbReference type="PANTHER" id="PTHR34700:SF4">
    <property type="entry name" value="PHAGE-LIKE ELEMENT PBSX PROTEIN XKDP"/>
    <property type="match status" value="1"/>
</dbReference>
<evidence type="ECO:0000313" key="6">
    <source>
        <dbReference type="Proteomes" id="UP000481109"/>
    </source>
</evidence>
<dbReference type="RefSeq" id="WP_165336715.1">
    <property type="nucleotide sequence ID" value="NZ_JAAKZW010000309.1"/>
</dbReference>
<feature type="compositionally biased region" description="Low complexity" evidence="3">
    <location>
        <begin position="171"/>
        <end position="197"/>
    </location>
</feature>
<name>A0A6G4XUR1_9ACTN</name>
<dbReference type="InterPro" id="IPR018392">
    <property type="entry name" value="LysM"/>
</dbReference>
<dbReference type="Pfam" id="PF06737">
    <property type="entry name" value="Transglycosylas"/>
    <property type="match status" value="1"/>
</dbReference>
<evidence type="ECO:0000313" key="5">
    <source>
        <dbReference type="EMBL" id="NGO81315.1"/>
    </source>
</evidence>
<dbReference type="Proteomes" id="UP000481109">
    <property type="component" value="Unassembled WGS sequence"/>
</dbReference>
<evidence type="ECO:0000256" key="1">
    <source>
        <dbReference type="ARBA" id="ARBA00010830"/>
    </source>
</evidence>
<evidence type="ECO:0000259" key="4">
    <source>
        <dbReference type="PROSITE" id="PS51782"/>
    </source>
</evidence>
<accession>A0A6G4XUR1</accession>
<dbReference type="Pfam" id="PF01476">
    <property type="entry name" value="LysM"/>
    <property type="match status" value="1"/>
</dbReference>
<evidence type="ECO:0000256" key="3">
    <source>
        <dbReference type="SAM" id="MobiDB-lite"/>
    </source>
</evidence>
<feature type="compositionally biased region" description="Low complexity" evidence="3">
    <location>
        <begin position="212"/>
        <end position="236"/>
    </location>
</feature>
<proteinExistence type="inferred from homology"/>
<sequence length="353" mass="35145">MLSGNGRHRRPRQVPGLVVAAGVTGTALALPLFGATGASAADGSSWDRLAECESGGVWSANFGNGYYGGLQFDQATWEEFGGLDYAPTADLASRGEQIAVAEKVVAAQGSQAWATCAPIAGLVTAPPSATPESEQGKTQDGKGESGKTDKSEKADGSATPDAAGSTASPEPSGSATADPSDPSASATPDPSASATPGLGDLPLFGESDWNLGGSSVSPSSPSDDSGIPDDLPTPGATEGGGAAGSDESDNSGGDSTTSPDDSSGRHRGDRAPDDTAGADRGSSGRHASRDDEARDAGASDDAYTVRPGDSLSGIADDQQVEGGWTSLYAGNRMVIGDDPNFIVPGQDLVLGQN</sequence>
<dbReference type="InterPro" id="IPR036779">
    <property type="entry name" value="LysM_dom_sf"/>
</dbReference>
<keyword evidence="6" id="KW-1185">Reference proteome</keyword>
<dbReference type="InterPro" id="IPR023346">
    <property type="entry name" value="Lysozyme-like_dom_sf"/>
</dbReference>
<feature type="compositionally biased region" description="Basic and acidic residues" evidence="3">
    <location>
        <begin position="134"/>
        <end position="155"/>
    </location>
</feature>
<dbReference type="CDD" id="cd13925">
    <property type="entry name" value="RPF"/>
    <property type="match status" value="1"/>
</dbReference>
<reference evidence="5 6" key="1">
    <citation type="submission" date="2020-02" db="EMBL/GenBank/DDBJ databases">
        <title>Whole-genome analyses of novel actinobacteria.</title>
        <authorList>
            <person name="Sahin N."/>
            <person name="Tokatli A."/>
        </authorList>
    </citation>
    <scope>NUCLEOTIDE SEQUENCE [LARGE SCALE GENOMIC DNA]</scope>
    <source>
        <strain evidence="5 6">YC504</strain>
    </source>
</reference>
<feature type="compositionally biased region" description="Basic and acidic residues" evidence="3">
    <location>
        <begin position="262"/>
        <end position="273"/>
    </location>
</feature>
<dbReference type="SUPFAM" id="SSF53955">
    <property type="entry name" value="Lysozyme-like"/>
    <property type="match status" value="1"/>
</dbReference>
<protein>
    <submittedName>
        <fullName evidence="5">LysM peptidoglycan-binding domain-containing protein</fullName>
    </submittedName>
</protein>
<dbReference type="CDD" id="cd00118">
    <property type="entry name" value="LysM"/>
    <property type="match status" value="1"/>
</dbReference>
<dbReference type="Gene3D" id="3.10.350.10">
    <property type="entry name" value="LysM domain"/>
    <property type="match status" value="1"/>
</dbReference>
<feature type="region of interest" description="Disordered" evidence="3">
    <location>
        <begin position="124"/>
        <end position="317"/>
    </location>
</feature>
<dbReference type="InterPro" id="IPR052196">
    <property type="entry name" value="Bact_Kbp"/>
</dbReference>
<organism evidence="5 6">
    <name type="scientific">Streptomyces mesophilus</name>
    <dbReference type="NCBI Taxonomy" id="1775132"/>
    <lineage>
        <taxon>Bacteria</taxon>
        <taxon>Bacillati</taxon>
        <taxon>Actinomycetota</taxon>
        <taxon>Actinomycetes</taxon>
        <taxon>Kitasatosporales</taxon>
        <taxon>Streptomycetaceae</taxon>
        <taxon>Streptomyces</taxon>
    </lineage>
</organism>
<dbReference type="InterPro" id="IPR010618">
    <property type="entry name" value="RPF"/>
</dbReference>
<comment type="caution">
    <text evidence="5">The sequence shown here is derived from an EMBL/GenBank/DDBJ whole genome shotgun (WGS) entry which is preliminary data.</text>
</comment>
<evidence type="ECO:0000256" key="2">
    <source>
        <dbReference type="ARBA" id="ARBA00022801"/>
    </source>
</evidence>
<dbReference type="Gene3D" id="1.10.530.10">
    <property type="match status" value="1"/>
</dbReference>
<dbReference type="PANTHER" id="PTHR34700">
    <property type="entry name" value="POTASSIUM BINDING PROTEIN KBP"/>
    <property type="match status" value="1"/>
</dbReference>
<feature type="compositionally biased region" description="Basic and acidic residues" evidence="3">
    <location>
        <begin position="287"/>
        <end position="297"/>
    </location>
</feature>
<dbReference type="PROSITE" id="PS51782">
    <property type="entry name" value="LYSM"/>
    <property type="match status" value="1"/>
</dbReference>
<comment type="similarity">
    <text evidence="1">Belongs to the transglycosylase family. Rpf subfamily.</text>
</comment>
<dbReference type="EMBL" id="JAAKZW010000309">
    <property type="protein sequence ID" value="NGO81315.1"/>
    <property type="molecule type" value="Genomic_DNA"/>
</dbReference>
<dbReference type="AlphaFoldDB" id="A0A6G4XUR1"/>
<feature type="domain" description="LysM" evidence="4">
    <location>
        <begin position="301"/>
        <end position="350"/>
    </location>
</feature>